<evidence type="ECO:0000256" key="6">
    <source>
        <dbReference type="ARBA" id="ARBA00022723"/>
    </source>
</evidence>
<evidence type="ECO:0000256" key="4">
    <source>
        <dbReference type="ARBA" id="ARBA00019403"/>
    </source>
</evidence>
<proteinExistence type="inferred from homology"/>
<dbReference type="GO" id="GO:0046872">
    <property type="term" value="F:metal ion binding"/>
    <property type="evidence" value="ECO:0007669"/>
    <property type="project" value="UniProtKB-KW"/>
</dbReference>
<evidence type="ECO:0000256" key="3">
    <source>
        <dbReference type="ARBA" id="ARBA00012030"/>
    </source>
</evidence>
<dbReference type="InterPro" id="IPR051536">
    <property type="entry name" value="UDG_Type-4/5"/>
</dbReference>
<dbReference type="PANTHER" id="PTHR33693:SF1">
    <property type="entry name" value="TYPE-4 URACIL-DNA GLYCOSYLASE"/>
    <property type="match status" value="1"/>
</dbReference>
<evidence type="ECO:0000256" key="12">
    <source>
        <dbReference type="SAM" id="MobiDB-lite"/>
    </source>
</evidence>
<gene>
    <name evidence="14" type="ORF">AVDCRST_MAG68-5588</name>
</gene>
<evidence type="ECO:0000256" key="10">
    <source>
        <dbReference type="ARBA" id="ARBA00023014"/>
    </source>
</evidence>
<evidence type="ECO:0000256" key="5">
    <source>
        <dbReference type="ARBA" id="ARBA00022485"/>
    </source>
</evidence>
<dbReference type="GO" id="GO:0004844">
    <property type="term" value="F:uracil DNA N-glycosylase activity"/>
    <property type="evidence" value="ECO:0007669"/>
    <property type="project" value="UniProtKB-EC"/>
</dbReference>
<organism evidence="14">
    <name type="scientific">uncultured Gemmatimonadota bacterium</name>
    <dbReference type="NCBI Taxonomy" id="203437"/>
    <lineage>
        <taxon>Bacteria</taxon>
        <taxon>Pseudomonadati</taxon>
        <taxon>Gemmatimonadota</taxon>
        <taxon>environmental samples</taxon>
    </lineage>
</organism>
<dbReference type="CDD" id="cd10030">
    <property type="entry name" value="UDG-F4_TTUDGA_SPO1dp_like"/>
    <property type="match status" value="1"/>
</dbReference>
<feature type="compositionally biased region" description="Pro residues" evidence="12">
    <location>
        <begin position="50"/>
        <end position="59"/>
    </location>
</feature>
<evidence type="ECO:0000256" key="1">
    <source>
        <dbReference type="ARBA" id="ARBA00001400"/>
    </source>
</evidence>
<evidence type="ECO:0000256" key="9">
    <source>
        <dbReference type="ARBA" id="ARBA00023004"/>
    </source>
</evidence>
<evidence type="ECO:0000256" key="2">
    <source>
        <dbReference type="ARBA" id="ARBA00006521"/>
    </source>
</evidence>
<keyword evidence="10" id="KW-0411">Iron-sulfur</keyword>
<protein>
    <recommendedName>
        <fullName evidence="4">Type-4 uracil-DNA glycosylase</fullName>
        <ecNumber evidence="3">3.2.2.27</ecNumber>
    </recommendedName>
</protein>
<keyword evidence="14" id="KW-0326">Glycosidase</keyword>
<dbReference type="SUPFAM" id="SSF52141">
    <property type="entry name" value="Uracil-DNA glycosylase-like"/>
    <property type="match status" value="1"/>
</dbReference>
<dbReference type="InterPro" id="IPR036895">
    <property type="entry name" value="Uracil-DNA_glycosylase-like_sf"/>
</dbReference>
<dbReference type="EC" id="3.2.2.27" evidence="3"/>
<keyword evidence="11" id="KW-0234">DNA repair</keyword>
<evidence type="ECO:0000256" key="11">
    <source>
        <dbReference type="ARBA" id="ARBA00023204"/>
    </source>
</evidence>
<dbReference type="InterPro" id="IPR005273">
    <property type="entry name" value="Ura-DNA_glyco_family4"/>
</dbReference>
<name>A0A6J4N1A7_9BACT</name>
<keyword evidence="9" id="KW-0408">Iron</keyword>
<dbReference type="NCBIfam" id="TIGR00758">
    <property type="entry name" value="UDG_fam4"/>
    <property type="match status" value="1"/>
</dbReference>
<evidence type="ECO:0000256" key="8">
    <source>
        <dbReference type="ARBA" id="ARBA00022801"/>
    </source>
</evidence>
<accession>A0A6J4N1A7</accession>
<evidence type="ECO:0000259" key="13">
    <source>
        <dbReference type="SMART" id="SM00986"/>
    </source>
</evidence>
<comment type="catalytic activity">
    <reaction evidence="1">
        <text>Hydrolyzes single-stranded DNA or mismatched double-stranded DNA and polynucleotides, releasing free uracil.</text>
        <dbReference type="EC" id="3.2.2.27"/>
    </reaction>
</comment>
<dbReference type="GO" id="GO:0006281">
    <property type="term" value="P:DNA repair"/>
    <property type="evidence" value="ECO:0007669"/>
    <property type="project" value="UniProtKB-KW"/>
</dbReference>
<comment type="similarity">
    <text evidence="2">Belongs to the uracil-DNA glycosylase (UDG) superfamily. Type 4 (UDGa) family.</text>
</comment>
<dbReference type="InterPro" id="IPR005122">
    <property type="entry name" value="Uracil-DNA_glycosylase-like"/>
</dbReference>
<feature type="domain" description="Uracil-DNA glycosylase-like" evidence="13">
    <location>
        <begin position="129"/>
        <end position="281"/>
    </location>
</feature>
<dbReference type="PANTHER" id="PTHR33693">
    <property type="entry name" value="TYPE-5 URACIL-DNA GLYCOSYLASE"/>
    <property type="match status" value="1"/>
</dbReference>
<dbReference type="AlphaFoldDB" id="A0A6J4N1A7"/>
<sequence>MSGDPKELLRRYLKQRRELGDDELVLDRHTPAEVRAAVAEGERPRGAAPQPVPPPPRGPDPGDAPERPLHRRAGAPVPGSTPMPQAADSPARGIGADAIRLLPTLDAVRDVSLGCPRCRLAETRRHVVFGEGDPNAEIMVVGEAPGEEEDRTGRPFVGKAGKLLDLLLATAGFERERVYVCNVLKCRPPQNRNPKPDEVEACSPYLLRQVEMVKPRVIVAFGAFAAQTLLGTDTSIGKLRGRVHLYQPTPEHEGVPLVPTYHPAALLRNPGWVRAVWDDLQRVRSTADRA</sequence>
<dbReference type="SMART" id="SM00986">
    <property type="entry name" value="UDG"/>
    <property type="match status" value="1"/>
</dbReference>
<keyword evidence="8 14" id="KW-0378">Hydrolase</keyword>
<evidence type="ECO:0000256" key="7">
    <source>
        <dbReference type="ARBA" id="ARBA00022763"/>
    </source>
</evidence>
<dbReference type="SMART" id="SM00987">
    <property type="entry name" value="UreE_C"/>
    <property type="match status" value="1"/>
</dbReference>
<keyword evidence="5" id="KW-0004">4Fe-4S</keyword>
<dbReference type="Pfam" id="PF03167">
    <property type="entry name" value="UDG"/>
    <property type="match status" value="1"/>
</dbReference>
<dbReference type="Gene3D" id="3.40.470.10">
    <property type="entry name" value="Uracil-DNA glycosylase-like domain"/>
    <property type="match status" value="1"/>
</dbReference>
<keyword evidence="6" id="KW-0479">Metal-binding</keyword>
<feature type="compositionally biased region" description="Basic and acidic residues" evidence="12">
    <location>
        <begin position="16"/>
        <end position="32"/>
    </location>
</feature>
<feature type="region of interest" description="Disordered" evidence="12">
    <location>
        <begin position="16"/>
        <end position="91"/>
    </location>
</feature>
<dbReference type="GO" id="GO:0051539">
    <property type="term" value="F:4 iron, 4 sulfur cluster binding"/>
    <property type="evidence" value="ECO:0007669"/>
    <property type="project" value="UniProtKB-KW"/>
</dbReference>
<evidence type="ECO:0000313" key="14">
    <source>
        <dbReference type="EMBL" id="CAA9371643.1"/>
    </source>
</evidence>
<dbReference type="EMBL" id="CADCTW010000248">
    <property type="protein sequence ID" value="CAA9371643.1"/>
    <property type="molecule type" value="Genomic_DNA"/>
</dbReference>
<keyword evidence="7" id="KW-0227">DNA damage</keyword>
<reference evidence="14" key="1">
    <citation type="submission" date="2020-02" db="EMBL/GenBank/DDBJ databases">
        <authorList>
            <person name="Meier V. D."/>
        </authorList>
    </citation>
    <scope>NUCLEOTIDE SEQUENCE</scope>
    <source>
        <strain evidence="14">AVDCRST_MAG68</strain>
    </source>
</reference>